<sequence>MNTNNIKSFAKEARLLLLDGILQRLKYWGFQKDGTNTESLQTTQGGYIFRANPYTDISVPPKWNKLKAKLKNKQDVKDVVEEAAYTWFNRLMAIKILEANGYIPKQLGYTEGSRTPLIVQNAKRGEHNITKPAEKELLIEFLKEDKDEEAFALLITNLCHTNTLLHDIFGRIDDYTEILFPQNVLKIDGLLDLINSDAIIDEDFKEVELIGWLYQFYISDKKDEVFKGFKKNIKARAEDIPAATQIFTPKWIVKYMVENTVGKIYLDFEPDSDLRDQMKYLVQNESDNVIASEAKQSLIKDLTQLTLIDPASGSGHILVTGFELLFKMYREAGYNAEKSVQNILQHNLYGLDIDDRAMQLARFAVLLKAAQYDASILEDSIMPHIYSFPEDTLGNLFTQTYYSKSQSNWHDLLGMKLAEPISIEWEETKKGKSKTKKVTFKKGEVLNEAIIDLLELHCDEAISTDYSQELELFWGDFEKPHNYSEFFYAINLLRQGKNLGSAIKLNISTEVYTHIKEQYHNWLLKESVAELTIEETSIFNILKPFLDVFLVLANQYKAVVANPPYMGQKSMNTELKNYVNKHYPETKSDLMTIFMEVIPNLTADDSRFALINLPSWLFLSSFEIIRTRYISQYTFDSLLHMGRGIFGIDFGSVAFAMKKTASNNAVGSYFRLHERNFQHILYEDIEKLFLYSNGQADYKYNFNQYRGDDGITIIPEEGTETGQKLVYPNIPQTKFAKIPGSPISYWVSENIRNIISDNSLKDSFEIGSGLSTSDNTRFLRFHWEVSLDSIAKKKPFDKSKKWYLFQKGGDYRKWYGNLEYVVNWKNDGEEIKHWVTNNPKDPKTTHWSRRVFNTHLYFKSGISWSVISAGKISFRFIEDISMISNAAGGVFGFENEKELNHLLYSLNSKLSVHIFSILNPTVNYSAGIIQKAPYLNKSIYKDFSFIEISKKDWDSRETSWDFKQSPLVNGGNTLKQAYQNWQDRVTQDFFQLHANEEELNRIFIDIYGLLDELTPEVSLKDITILQEELSGKDLEALEPTFRKKGAAAISLPINKTEVLSQFISYAIGVFLGRYRLDKPGLNIAHPNPTEQELASYAIIAKNEAISRTLTIDDDGIVPLMGEDCAFPDDVLVRTEDLLLTIWGENALTENINFLREALGMDLHKWLTEKFWGYHTSMYKKKPIYWLFSSNVKKPQNAAFKVLVYMHRMDKYTVQQIQRNYLYPHQEFIKSEIDKLAQEEDSLNREQQKRLELLRDWELECRDYNEVLKTLANQQIEIDLDDGVDVNYAKFEGAVAKI</sequence>
<accession>A0A4R1RNE7</accession>
<gene>
    <name evidence="8" type="ORF">EV196_102391</name>
</gene>
<dbReference type="PROSITE" id="PS00092">
    <property type="entry name" value="N6_MTASE"/>
    <property type="match status" value="1"/>
</dbReference>
<proteinExistence type="predicted"/>
<dbReference type="InterPro" id="IPR029063">
    <property type="entry name" value="SAM-dependent_MTases_sf"/>
</dbReference>
<evidence type="ECO:0000256" key="2">
    <source>
        <dbReference type="ARBA" id="ARBA00022603"/>
    </source>
</evidence>
<keyword evidence="3" id="KW-0808">Transferase</keyword>
<evidence type="ECO:0000313" key="8">
    <source>
        <dbReference type="EMBL" id="TCL67828.1"/>
    </source>
</evidence>
<reference evidence="8 9" key="1">
    <citation type="submission" date="2019-03" db="EMBL/GenBank/DDBJ databases">
        <title>Genomic Encyclopedia of Type Strains, Phase IV (KMG-IV): sequencing the most valuable type-strain genomes for metagenomic binning, comparative biology and taxonomic classification.</title>
        <authorList>
            <person name="Goeker M."/>
        </authorList>
    </citation>
    <scope>NUCLEOTIDE SEQUENCE [LARGE SCALE GENOMIC DNA]</scope>
    <source>
        <strain evidence="8 9">DSM 18792</strain>
    </source>
</reference>
<evidence type="ECO:0000256" key="4">
    <source>
        <dbReference type="ARBA" id="ARBA00022691"/>
    </source>
</evidence>
<dbReference type="EMBL" id="SLUP01000002">
    <property type="protein sequence ID" value="TCL67828.1"/>
    <property type="molecule type" value="Genomic_DNA"/>
</dbReference>
<dbReference type="InterPro" id="IPR050953">
    <property type="entry name" value="N4_N6_ade-DNA_methylase"/>
</dbReference>
<dbReference type="EC" id="2.1.1.72" evidence="1"/>
<dbReference type="InterPro" id="IPR011639">
    <property type="entry name" value="MethylTrfase_TaqI-like_dom"/>
</dbReference>
<dbReference type="Gene3D" id="3.40.50.150">
    <property type="entry name" value="Vaccinia Virus protein VP39"/>
    <property type="match status" value="2"/>
</dbReference>
<dbReference type="InterPro" id="IPR002052">
    <property type="entry name" value="DNA_methylase_N6_adenine_CS"/>
</dbReference>
<evidence type="ECO:0000256" key="6">
    <source>
        <dbReference type="SAM" id="Coils"/>
    </source>
</evidence>
<dbReference type="GO" id="GO:0009007">
    <property type="term" value="F:site-specific DNA-methyltransferase (adenine-specific) activity"/>
    <property type="evidence" value="ECO:0007669"/>
    <property type="project" value="UniProtKB-EC"/>
</dbReference>
<dbReference type="PANTHER" id="PTHR33841">
    <property type="entry name" value="DNA METHYLTRANSFERASE YEEA-RELATED"/>
    <property type="match status" value="1"/>
</dbReference>
<dbReference type="RefSeq" id="WP_132215844.1">
    <property type="nucleotide sequence ID" value="NZ_OX156936.1"/>
</dbReference>
<organism evidence="8 9">
    <name type="scientific">Mariniflexile fucanivorans</name>
    <dbReference type="NCBI Taxonomy" id="264023"/>
    <lineage>
        <taxon>Bacteria</taxon>
        <taxon>Pseudomonadati</taxon>
        <taxon>Bacteroidota</taxon>
        <taxon>Flavobacteriia</taxon>
        <taxon>Flavobacteriales</taxon>
        <taxon>Flavobacteriaceae</taxon>
        <taxon>Mariniflexile</taxon>
    </lineage>
</organism>
<dbReference type="GO" id="GO:0006304">
    <property type="term" value="P:DNA modification"/>
    <property type="evidence" value="ECO:0007669"/>
    <property type="project" value="InterPro"/>
</dbReference>
<dbReference type="Proteomes" id="UP000295455">
    <property type="component" value="Unassembled WGS sequence"/>
</dbReference>
<keyword evidence="4" id="KW-0949">S-adenosyl-L-methionine</keyword>
<evidence type="ECO:0000256" key="3">
    <source>
        <dbReference type="ARBA" id="ARBA00022679"/>
    </source>
</evidence>
<evidence type="ECO:0000256" key="1">
    <source>
        <dbReference type="ARBA" id="ARBA00011900"/>
    </source>
</evidence>
<dbReference type="SUPFAM" id="SSF53335">
    <property type="entry name" value="S-adenosyl-L-methionine-dependent methyltransferases"/>
    <property type="match status" value="1"/>
</dbReference>
<dbReference type="PRINTS" id="PR00507">
    <property type="entry name" value="N12N6MTFRASE"/>
</dbReference>
<evidence type="ECO:0000313" key="9">
    <source>
        <dbReference type="Proteomes" id="UP000295455"/>
    </source>
</evidence>
<feature type="coiled-coil region" evidence="6">
    <location>
        <begin position="1225"/>
        <end position="1273"/>
    </location>
</feature>
<dbReference type="NCBIfam" id="NF033452">
    <property type="entry name" value="BREX_1_MTaseX"/>
    <property type="match status" value="1"/>
</dbReference>
<dbReference type="GO" id="GO:0003676">
    <property type="term" value="F:nucleic acid binding"/>
    <property type="evidence" value="ECO:0007669"/>
    <property type="project" value="InterPro"/>
</dbReference>
<name>A0A4R1RNE7_9FLAO</name>
<dbReference type="GO" id="GO:0032259">
    <property type="term" value="P:methylation"/>
    <property type="evidence" value="ECO:0007669"/>
    <property type="project" value="UniProtKB-KW"/>
</dbReference>
<dbReference type="OrthoDB" id="32195at2"/>
<dbReference type="InterPro" id="IPR047939">
    <property type="entry name" value="BREX_1_PglX"/>
</dbReference>
<comment type="catalytic activity">
    <reaction evidence="5">
        <text>a 2'-deoxyadenosine in DNA + S-adenosyl-L-methionine = an N(6)-methyl-2'-deoxyadenosine in DNA + S-adenosyl-L-homocysteine + H(+)</text>
        <dbReference type="Rhea" id="RHEA:15197"/>
        <dbReference type="Rhea" id="RHEA-COMP:12418"/>
        <dbReference type="Rhea" id="RHEA-COMP:12419"/>
        <dbReference type="ChEBI" id="CHEBI:15378"/>
        <dbReference type="ChEBI" id="CHEBI:57856"/>
        <dbReference type="ChEBI" id="CHEBI:59789"/>
        <dbReference type="ChEBI" id="CHEBI:90615"/>
        <dbReference type="ChEBI" id="CHEBI:90616"/>
        <dbReference type="EC" id="2.1.1.72"/>
    </reaction>
</comment>
<dbReference type="PANTHER" id="PTHR33841:SF1">
    <property type="entry name" value="DNA METHYLTRANSFERASE A"/>
    <property type="match status" value="1"/>
</dbReference>
<evidence type="ECO:0000256" key="5">
    <source>
        <dbReference type="ARBA" id="ARBA00047942"/>
    </source>
</evidence>
<dbReference type="Pfam" id="PF07669">
    <property type="entry name" value="Eco57I"/>
    <property type="match status" value="1"/>
</dbReference>
<comment type="caution">
    <text evidence="8">The sequence shown here is derived from an EMBL/GenBank/DDBJ whole genome shotgun (WGS) entry which is preliminary data.</text>
</comment>
<keyword evidence="9" id="KW-1185">Reference proteome</keyword>
<evidence type="ECO:0000259" key="7">
    <source>
        <dbReference type="Pfam" id="PF07669"/>
    </source>
</evidence>
<feature type="domain" description="Type II methyltransferase M.TaqI-like" evidence="7">
    <location>
        <begin position="346"/>
        <end position="644"/>
    </location>
</feature>
<keyword evidence="6" id="KW-0175">Coiled coil</keyword>
<protein>
    <recommendedName>
        <fullName evidence="1">site-specific DNA-methyltransferase (adenine-specific)</fullName>
        <ecNumber evidence="1">2.1.1.72</ecNumber>
    </recommendedName>
</protein>
<keyword evidence="2" id="KW-0489">Methyltransferase</keyword>